<protein>
    <recommendedName>
        <fullName evidence="3">Protein NO VEIN C-terminal domain-containing protein</fullName>
    </recommendedName>
</protein>
<evidence type="ECO:0000313" key="1">
    <source>
        <dbReference type="EMBL" id="AGL85651.1"/>
    </source>
</evidence>
<dbReference type="Proteomes" id="UP000013940">
    <property type="component" value="Chromosome"/>
</dbReference>
<reference evidence="2" key="1">
    <citation type="journal article" date="2014" name="Genome Announc.">
        <title>Full-genome sequence of the plant growth-promoting bacterium Pseudomonas protegens CHA0.</title>
        <authorList>
            <person name="Jousset A."/>
            <person name="Schuldes J."/>
            <person name="Keel C."/>
            <person name="Maurhofer M."/>
            <person name="Daniel R."/>
            <person name="Scheu S."/>
            <person name="Thuermer A."/>
        </authorList>
    </citation>
    <scope>NUCLEOTIDE SEQUENCE [LARGE SCALE GENOMIC DNA]</scope>
    <source>
        <strain evidence="2">DSM 19095 / LMG 27888 / CFBP 6595 / CHA0</strain>
    </source>
</reference>
<gene>
    <name evidence="1" type="ORF">PFLCHA0_c38850</name>
</gene>
<dbReference type="GeneID" id="57476892"/>
<accession>A0A2C9EPW1</accession>
<dbReference type="AlphaFoldDB" id="A0A2C9EPW1"/>
<dbReference type="KEGG" id="pprc:PFLCHA0_c38850"/>
<dbReference type="RefSeq" id="WP_015636239.1">
    <property type="nucleotide sequence ID" value="NC_021237.1"/>
</dbReference>
<name>A0A2C9EPW1_PSEPH</name>
<proteinExistence type="predicted"/>
<evidence type="ECO:0000313" key="2">
    <source>
        <dbReference type="Proteomes" id="UP000013940"/>
    </source>
</evidence>
<evidence type="ECO:0008006" key="3">
    <source>
        <dbReference type="Google" id="ProtNLM"/>
    </source>
</evidence>
<dbReference type="HOGENOM" id="CLU_1904932_0_0_6"/>
<dbReference type="EMBL" id="CP003190">
    <property type="protein sequence ID" value="AGL85651.1"/>
    <property type="molecule type" value="Genomic_DNA"/>
</dbReference>
<sequence length="133" mass="15305">MTRKIEDLARHYLLNQFTHADYRFHPKEPGDRGFDLWLEQNGEPRQKVELKATKARYLRPSNIFAQLVFNAKIERQLFESGETVIVRVFMGSSPPQVFIVTNAVLSSGARLKEEARYVLCGKLNYEDSITSLG</sequence>
<organism evidence="1 2">
    <name type="scientific">Pseudomonas protegens (strain DSM 19095 / LMG 27888 / CFBP 6595 / CHA0)</name>
    <dbReference type="NCBI Taxonomy" id="1124983"/>
    <lineage>
        <taxon>Bacteria</taxon>
        <taxon>Pseudomonadati</taxon>
        <taxon>Pseudomonadota</taxon>
        <taxon>Gammaproteobacteria</taxon>
        <taxon>Pseudomonadales</taxon>
        <taxon>Pseudomonadaceae</taxon>
        <taxon>Pseudomonas</taxon>
    </lineage>
</organism>